<protein>
    <submittedName>
        <fullName evidence="2">Uncharacterized protein</fullName>
    </submittedName>
</protein>
<gene>
    <name evidence="2" type="ORF">Pla144_39970</name>
</gene>
<dbReference type="AlphaFoldDB" id="A0A5C6CKJ9"/>
<keyword evidence="1" id="KW-1133">Transmembrane helix</keyword>
<proteinExistence type="predicted"/>
<keyword evidence="1" id="KW-0472">Membrane</keyword>
<reference evidence="2 3" key="1">
    <citation type="submission" date="2019-02" db="EMBL/GenBank/DDBJ databases">
        <title>Deep-cultivation of Planctomycetes and their phenomic and genomic characterization uncovers novel biology.</title>
        <authorList>
            <person name="Wiegand S."/>
            <person name="Jogler M."/>
            <person name="Boedeker C."/>
            <person name="Pinto D."/>
            <person name="Vollmers J."/>
            <person name="Rivas-Marin E."/>
            <person name="Kohn T."/>
            <person name="Peeters S.H."/>
            <person name="Heuer A."/>
            <person name="Rast P."/>
            <person name="Oberbeckmann S."/>
            <person name="Bunk B."/>
            <person name="Jeske O."/>
            <person name="Meyerdierks A."/>
            <person name="Storesund J.E."/>
            <person name="Kallscheuer N."/>
            <person name="Luecker S."/>
            <person name="Lage O.M."/>
            <person name="Pohl T."/>
            <person name="Merkel B.J."/>
            <person name="Hornburger P."/>
            <person name="Mueller R.-W."/>
            <person name="Bruemmer F."/>
            <person name="Labrenz M."/>
            <person name="Spormann A.M."/>
            <person name="Op Den Camp H."/>
            <person name="Overmann J."/>
            <person name="Amann R."/>
            <person name="Jetten M.S.M."/>
            <person name="Mascher T."/>
            <person name="Medema M.H."/>
            <person name="Devos D.P."/>
            <person name="Kaster A.-K."/>
            <person name="Ovreas L."/>
            <person name="Rohde M."/>
            <person name="Galperin M.Y."/>
            <person name="Jogler C."/>
        </authorList>
    </citation>
    <scope>NUCLEOTIDE SEQUENCE [LARGE SCALE GENOMIC DNA]</scope>
    <source>
        <strain evidence="2 3">Pla144</strain>
    </source>
</reference>
<dbReference type="RefSeq" id="WP_146452295.1">
    <property type="nucleotide sequence ID" value="NZ_SJPS01000006.1"/>
</dbReference>
<organism evidence="2 3">
    <name type="scientific">Bythopirellula polymerisocia</name>
    <dbReference type="NCBI Taxonomy" id="2528003"/>
    <lineage>
        <taxon>Bacteria</taxon>
        <taxon>Pseudomonadati</taxon>
        <taxon>Planctomycetota</taxon>
        <taxon>Planctomycetia</taxon>
        <taxon>Pirellulales</taxon>
        <taxon>Lacipirellulaceae</taxon>
        <taxon>Bythopirellula</taxon>
    </lineage>
</organism>
<dbReference type="GO" id="GO:0090313">
    <property type="term" value="P:regulation of protein targeting to membrane"/>
    <property type="evidence" value="ECO:0007669"/>
    <property type="project" value="TreeGrafter"/>
</dbReference>
<name>A0A5C6CKJ9_9BACT</name>
<accession>A0A5C6CKJ9</accession>
<dbReference type="PANTHER" id="PTHR30441:SF8">
    <property type="entry name" value="DUF748 DOMAIN-CONTAINING PROTEIN"/>
    <property type="match status" value="1"/>
</dbReference>
<feature type="transmembrane region" description="Helical" evidence="1">
    <location>
        <begin position="7"/>
        <end position="28"/>
    </location>
</feature>
<keyword evidence="3" id="KW-1185">Reference proteome</keyword>
<keyword evidence="1" id="KW-0812">Transmembrane</keyword>
<dbReference type="EMBL" id="SJPS01000006">
    <property type="protein sequence ID" value="TWU23821.1"/>
    <property type="molecule type" value="Genomic_DNA"/>
</dbReference>
<dbReference type="PANTHER" id="PTHR30441">
    <property type="entry name" value="DUF748 DOMAIN-CONTAINING PROTEIN"/>
    <property type="match status" value="1"/>
</dbReference>
<dbReference type="GO" id="GO:0005886">
    <property type="term" value="C:plasma membrane"/>
    <property type="evidence" value="ECO:0007669"/>
    <property type="project" value="TreeGrafter"/>
</dbReference>
<dbReference type="InterPro" id="IPR052894">
    <property type="entry name" value="AsmA-related"/>
</dbReference>
<evidence type="ECO:0000256" key="1">
    <source>
        <dbReference type="SAM" id="Phobius"/>
    </source>
</evidence>
<evidence type="ECO:0000313" key="3">
    <source>
        <dbReference type="Proteomes" id="UP000318437"/>
    </source>
</evidence>
<dbReference type="Proteomes" id="UP000318437">
    <property type="component" value="Unassembled WGS sequence"/>
</dbReference>
<comment type="caution">
    <text evidence="2">The sequence shown here is derived from an EMBL/GenBank/DDBJ whole genome shotgun (WGS) entry which is preliminary data.</text>
</comment>
<dbReference type="OrthoDB" id="223541at2"/>
<evidence type="ECO:0000313" key="2">
    <source>
        <dbReference type="EMBL" id="TWU23821.1"/>
    </source>
</evidence>
<sequence>MINTSWYFFKLGVILVVIAVVGIGVYLYSRMDNEIRFQVQETLSKQFPHLNISVGGARLVENQGIAIHNLVISETTSNQLQNNLLVIDEILLECDVELSQLVRGPPQIRRILVRHPELWVSRAPSGKWNLQSLWPPPSCGKRPPQISIEDARITLVDQMHPMAAPLSLRDVDLTIQAEPSSPTGDTALAVNQPESATPCLGIFQVKGILGGPHFRKAEFQALCDFRQQRLELTGKLAELKLSKEILSWGTALLGPQVDAVQLQGAVSGNFSVAHDFAGENTPQVSASLALSEGRLEHHRLARPLTDLSCEIRIEGDTTFVDGLRCNCGSAGVALQLERKGWKIAAPMSMALRAENVSLDKQLFSSLPSMMQEEWIKYKPSGTVDADVQLTFDGMKWRPGVTLTGRNLAFESDKFAYRVSDGSGTLSYAPAGATQPAILNINLIGYGGGQPLKFTGQVFDPQPGALGWMEIVGENVEIEDRMVNALPGKTKEVIQSMHPEGRINVRWRIDRTLPGQLKPFSSLNLELVNCRVNYEKFPYPLSGIRGSIQAEDNHWTFSNLVSGGSRNVQCQGKLVPTDQGNELALQFIGKEIPFDDDLLRALPPQVQKAWKELRPRGRVDLVAEIYHMTGLEKPSIRVAVQPRPESASIQPSFFPYLMDGIAGTITYRDGKVLMEDVRAQHGRTTLRTKGNGEFRADGSWYMQLEGLTADRLTPRRDLVVALPARLQKLMEQLRPSGSNFGLSNAVIRFSKPADPTAVVASQWDLQVDCTEASLQAGIDLENIHGSMRLRGYCDGKKCEESGELNLDSVTYQDVQFVDVRGPLWIDDGNCLIGRWACEKQNLPVRHLTARVYDGTVAADGWVTFEELPKYGVEATLTDASLMRMMIERFRGQQAFNGKVAASFNLRGSGRSRLSLVGDGEVQITEANIYELPILVGMLKVLRNGSPDTTAFNQSKMKFRIDGPHIYLDQFDFLGDAVSLYGQGTTNFDQELNLVFHGVVGRNDLRIPLVKNIFDRFGESMMKMYVDGTMSNPQIHTQALPGINKLIQQIQDDLDTTTDTSRIRQAGRLQPQGAMPGK</sequence>